<dbReference type="Gene3D" id="1.20.1440.60">
    <property type="entry name" value="23S rRNA-intervening sequence"/>
    <property type="match status" value="1"/>
</dbReference>
<accession>A0A2K0XLW3</accession>
<dbReference type="NCBIfam" id="TIGR02436">
    <property type="entry name" value="four helix bundle protein"/>
    <property type="match status" value="1"/>
</dbReference>
<dbReference type="RefSeq" id="WP_103002848.1">
    <property type="nucleotide sequence ID" value="NZ_NBAX01000003.1"/>
</dbReference>
<dbReference type="AlphaFoldDB" id="A0A2K0XLW3"/>
<dbReference type="NCBIfam" id="TIGR04258">
    <property type="entry name" value="4helix_suffix"/>
    <property type="match status" value="1"/>
</dbReference>
<sequence>MRTNQFLPQKGNYQNLIVYQKTECIYDITFYFAHHFLAKNDRTVDQMVQAARSGKQNIAEGCAASTTSSETEIKLLNVAKASLQELLIDYQDYLRVRDLAIWDVNDAKTIQTRRVCARHNDSAYYRNAIKERSDETIANIAITLIHQADIFLRKYINRVKDDFLKQGGIREQMSKARIDYRKSH</sequence>
<reference evidence="1 2" key="1">
    <citation type="submission" date="2017-03" db="EMBL/GenBank/DDBJ databases">
        <authorList>
            <person name="Afonso C.L."/>
            <person name="Miller P.J."/>
            <person name="Scott M.A."/>
            <person name="Spackman E."/>
            <person name="Goraichik I."/>
            <person name="Dimitrov K.M."/>
            <person name="Suarez D.L."/>
            <person name="Swayne D.E."/>
        </authorList>
    </citation>
    <scope>NUCLEOTIDE SEQUENCE [LARGE SCALE GENOMIC DNA]</scope>
    <source>
        <strain evidence="1 2">DNF00076</strain>
    </source>
</reference>
<evidence type="ECO:0000313" key="1">
    <source>
        <dbReference type="EMBL" id="PNP95516.1"/>
    </source>
</evidence>
<dbReference type="InterPro" id="IPR036583">
    <property type="entry name" value="23S_rRNA_IVS_sf"/>
</dbReference>
<dbReference type="InterPro" id="IPR012657">
    <property type="entry name" value="23S_rRNA-intervening_sequence"/>
</dbReference>
<dbReference type="InterPro" id="IPR026354">
    <property type="entry name" value="4helix_suffix_dom"/>
</dbReference>
<evidence type="ECO:0000313" key="2">
    <source>
        <dbReference type="Proteomes" id="UP000236634"/>
    </source>
</evidence>
<gene>
    <name evidence="1" type="ORF">BFS16_03815</name>
</gene>
<dbReference type="EMBL" id="NBAX01000003">
    <property type="protein sequence ID" value="PNP95516.1"/>
    <property type="molecule type" value="Genomic_DNA"/>
</dbReference>
<name>A0A2K0XLW3_9BACT</name>
<proteinExistence type="predicted"/>
<protein>
    <submittedName>
        <fullName evidence="1">Four helix bundle protein</fullName>
    </submittedName>
</protein>
<organism evidence="1 2">
    <name type="scientific">Hoylesella timonensis</name>
    <dbReference type="NCBI Taxonomy" id="386414"/>
    <lineage>
        <taxon>Bacteria</taxon>
        <taxon>Pseudomonadati</taxon>
        <taxon>Bacteroidota</taxon>
        <taxon>Bacteroidia</taxon>
        <taxon>Bacteroidales</taxon>
        <taxon>Prevotellaceae</taxon>
        <taxon>Hoylesella</taxon>
    </lineage>
</organism>
<comment type="caution">
    <text evidence="1">The sequence shown here is derived from an EMBL/GenBank/DDBJ whole genome shotgun (WGS) entry which is preliminary data.</text>
</comment>
<dbReference type="SUPFAM" id="SSF158446">
    <property type="entry name" value="IVS-encoded protein-like"/>
    <property type="match status" value="1"/>
</dbReference>
<dbReference type="Proteomes" id="UP000236634">
    <property type="component" value="Unassembled WGS sequence"/>
</dbReference>